<evidence type="ECO:0000313" key="1">
    <source>
        <dbReference type="EMBL" id="KAJ6223231.1"/>
    </source>
</evidence>
<sequence length="241" mass="27422">MNEYKNERNNCAYLPPSSSNHNVIVSNVHQSIKWFFLFYLISSTALAEEVVNNGGADGGTVNSDETQSINSVSNEPCYLVDCTTIDSLLPVNDDIPLSNDVENLRFNVRSLMMNRPRLSSQQQQVLMSLMHHLEMIRNRSNDFQWNSNRLDYPVALLMNLIHSSRNERQPPGRNVIDGITPIRKQRGTQLKMANRFEQPQVIRKKATIAAISTRIIEEIVMITTRSISFAVVQTKSRAEDN</sequence>
<name>A0A9Q0MCB3_BLOTA</name>
<evidence type="ECO:0000313" key="2">
    <source>
        <dbReference type="Proteomes" id="UP001142055"/>
    </source>
</evidence>
<dbReference type="EMBL" id="JAPWDV010000001">
    <property type="protein sequence ID" value="KAJ6223231.1"/>
    <property type="molecule type" value="Genomic_DNA"/>
</dbReference>
<comment type="caution">
    <text evidence="1">The sequence shown here is derived from an EMBL/GenBank/DDBJ whole genome shotgun (WGS) entry which is preliminary data.</text>
</comment>
<dbReference type="AlphaFoldDB" id="A0A9Q0MCB3"/>
<reference evidence="1" key="1">
    <citation type="submission" date="2022-12" db="EMBL/GenBank/DDBJ databases">
        <title>Genome assemblies of Blomia tropicalis.</title>
        <authorList>
            <person name="Cui Y."/>
        </authorList>
    </citation>
    <scope>NUCLEOTIDE SEQUENCE</scope>
    <source>
        <tissue evidence="1">Adult mites</tissue>
    </source>
</reference>
<accession>A0A9Q0MCB3</accession>
<gene>
    <name evidence="1" type="ORF">RDWZM_001776</name>
</gene>
<dbReference type="Proteomes" id="UP001142055">
    <property type="component" value="Chromosome 1"/>
</dbReference>
<protein>
    <submittedName>
        <fullName evidence="1">Uncharacterized protein</fullName>
    </submittedName>
</protein>
<proteinExistence type="predicted"/>
<organism evidence="1 2">
    <name type="scientific">Blomia tropicalis</name>
    <name type="common">Mite</name>
    <dbReference type="NCBI Taxonomy" id="40697"/>
    <lineage>
        <taxon>Eukaryota</taxon>
        <taxon>Metazoa</taxon>
        <taxon>Ecdysozoa</taxon>
        <taxon>Arthropoda</taxon>
        <taxon>Chelicerata</taxon>
        <taxon>Arachnida</taxon>
        <taxon>Acari</taxon>
        <taxon>Acariformes</taxon>
        <taxon>Sarcoptiformes</taxon>
        <taxon>Astigmata</taxon>
        <taxon>Glycyphagoidea</taxon>
        <taxon>Echimyopodidae</taxon>
        <taxon>Blomia</taxon>
    </lineage>
</organism>
<keyword evidence="2" id="KW-1185">Reference proteome</keyword>